<protein>
    <submittedName>
        <fullName evidence="1">Uncharacterized protein</fullName>
    </submittedName>
</protein>
<dbReference type="Proteomes" id="UP000315095">
    <property type="component" value="Unassembled WGS sequence"/>
</dbReference>
<comment type="caution">
    <text evidence="1">The sequence shown here is derived from an EMBL/GenBank/DDBJ whole genome shotgun (WGS) entry which is preliminary data.</text>
</comment>
<gene>
    <name evidence="1" type="ORF">MSKU9_0680</name>
</gene>
<evidence type="ECO:0000313" key="1">
    <source>
        <dbReference type="EMBL" id="GCE82539.1"/>
    </source>
</evidence>
<evidence type="ECO:0000313" key="2">
    <source>
        <dbReference type="Proteomes" id="UP000315095"/>
    </source>
</evidence>
<accession>A0A4P5NM49</accession>
<sequence>MALAYGSLHLERPEMNINAQPERQQAFPARYYAQYDPATRRVTGWHDTWALSSVAHVPPASGMHPVTPEDWASLPRHLSHRIGEDGVIVRHVHVIPLSMHARRALADARRHVWNEYGALGETVPAEWIAYQKALLAIRDGADATSAVLPRPPAAT</sequence>
<keyword evidence="2" id="KW-1185">Reference proteome</keyword>
<dbReference type="EMBL" id="BDLU01000022">
    <property type="protein sequence ID" value="GCE82539.1"/>
    <property type="molecule type" value="Genomic_DNA"/>
</dbReference>
<dbReference type="AlphaFoldDB" id="A0A4P5NM49"/>
<organism evidence="1 2">
    <name type="scientific">Komagataeibacter diospyri</name>
    <dbReference type="NCBI Taxonomy" id="1932662"/>
    <lineage>
        <taxon>Bacteria</taxon>
        <taxon>Pseudomonadati</taxon>
        <taxon>Pseudomonadota</taxon>
        <taxon>Alphaproteobacteria</taxon>
        <taxon>Acetobacterales</taxon>
        <taxon>Acetobacteraceae</taxon>
        <taxon>Komagataeibacter</taxon>
    </lineage>
</organism>
<reference evidence="2" key="1">
    <citation type="submission" date="2017-01" db="EMBL/GenBank/DDBJ databases">
        <title>Komagataeibacter sp. MSKU9 whole genome sequencing project.</title>
        <authorList>
            <person name="Matsutani M."/>
            <person name="Naloka K."/>
            <person name="Theeragool G."/>
            <person name="Yakushi T."/>
            <person name="Matsushita K."/>
        </authorList>
    </citation>
    <scope>NUCLEOTIDE SEQUENCE [LARGE SCALE GENOMIC DNA]</scope>
    <source>
        <strain evidence="2">MSKU9</strain>
    </source>
</reference>
<proteinExistence type="predicted"/>
<name>A0A4P5NM49_9PROT</name>